<gene>
    <name evidence="1" type="ORF">GXM_04038</name>
</gene>
<organism evidence="1 2">
    <name type="scientific">Nostoc sphaeroides CCNUC1</name>
    <dbReference type="NCBI Taxonomy" id="2653204"/>
    <lineage>
        <taxon>Bacteria</taxon>
        <taxon>Bacillati</taxon>
        <taxon>Cyanobacteriota</taxon>
        <taxon>Cyanophyceae</taxon>
        <taxon>Nostocales</taxon>
        <taxon>Nostocaceae</taxon>
        <taxon>Nostoc</taxon>
    </lineage>
</organism>
<reference evidence="1 2" key="1">
    <citation type="submission" date="2019-10" db="EMBL/GenBank/DDBJ databases">
        <title>Genomic and transcriptomic insights into the perfect genentic adaptation of a filamentous nitrogen-fixing cyanobacterium to rice fields.</title>
        <authorList>
            <person name="Chen Z."/>
        </authorList>
    </citation>
    <scope>NUCLEOTIDE SEQUENCE [LARGE SCALE GENOMIC DNA]</scope>
    <source>
        <strain evidence="1">CCNUC1</strain>
    </source>
</reference>
<dbReference type="KEGG" id="nsh:GXM_04038"/>
<dbReference type="AlphaFoldDB" id="A0A5P8W1F4"/>
<protein>
    <submittedName>
        <fullName evidence="1">Uncharacterized protein</fullName>
    </submittedName>
</protein>
<evidence type="ECO:0000313" key="2">
    <source>
        <dbReference type="Proteomes" id="UP000326678"/>
    </source>
</evidence>
<proteinExistence type="predicted"/>
<evidence type="ECO:0000313" key="1">
    <source>
        <dbReference type="EMBL" id="QFS46557.1"/>
    </source>
</evidence>
<sequence>MRNETQHCTGFVGFRKASTQPTNILNRTVLGVMVSDNSG</sequence>
<name>A0A5P8W1F4_9NOSO</name>
<keyword evidence="2" id="KW-1185">Reference proteome</keyword>
<dbReference type="EMBL" id="CP045226">
    <property type="protein sequence ID" value="QFS46557.1"/>
    <property type="molecule type" value="Genomic_DNA"/>
</dbReference>
<dbReference type="Proteomes" id="UP000326678">
    <property type="component" value="Chromosome Gxm1"/>
</dbReference>
<accession>A0A5P8W1F4</accession>